<keyword evidence="3" id="KW-1185">Reference proteome</keyword>
<comment type="caution">
    <text evidence="2">The sequence shown here is derived from an EMBL/GenBank/DDBJ whole genome shotgun (WGS) entry which is preliminary data.</text>
</comment>
<gene>
    <name evidence="2" type="ORF">EOT10_03125</name>
</gene>
<feature type="region of interest" description="Disordered" evidence="1">
    <location>
        <begin position="22"/>
        <end position="68"/>
    </location>
</feature>
<sequence>MLAAQTGVLVAQQMQISDLQVQRQIPGPAGPTGPAGPAGPAGLPGPRGLTGSAGRDGQDAVGTTVIPTQDSTAPVQLTETEAHAHCQIVADQAYPSNSNSGDKSLDSITNAYSATMNEKTFKQCMDEQGYPQ</sequence>
<evidence type="ECO:0000256" key="1">
    <source>
        <dbReference type="SAM" id="MobiDB-lite"/>
    </source>
</evidence>
<reference evidence="2 3" key="1">
    <citation type="submission" date="2019-01" db="EMBL/GenBank/DDBJ databases">
        <title>Genome sequences of Streptomyces and Rhizobium isolates collected from root and soil.</title>
        <authorList>
            <person name="Chhettri S."/>
            <person name="Sevigny J.L."/>
            <person name="Sen A."/>
            <person name="Ennis N."/>
            <person name="Tisa L."/>
        </authorList>
    </citation>
    <scope>NUCLEOTIDE SEQUENCE [LARGE SCALE GENOMIC DNA]</scope>
    <source>
        <strain evidence="2 3">San01</strain>
    </source>
</reference>
<name>A0A437Q2V7_9ACTN</name>
<accession>A0A437Q2V7</accession>
<evidence type="ECO:0000313" key="2">
    <source>
        <dbReference type="EMBL" id="RVU28867.1"/>
    </source>
</evidence>
<protein>
    <recommendedName>
        <fullName evidence="4">Collagen-like protein</fullName>
    </recommendedName>
</protein>
<organism evidence="2 3">
    <name type="scientific">Streptomyces antnestii</name>
    <dbReference type="NCBI Taxonomy" id="2494256"/>
    <lineage>
        <taxon>Bacteria</taxon>
        <taxon>Bacillati</taxon>
        <taxon>Actinomycetota</taxon>
        <taxon>Actinomycetes</taxon>
        <taxon>Kitasatosporales</taxon>
        <taxon>Streptomycetaceae</taxon>
        <taxon>Streptomyces</taxon>
    </lineage>
</organism>
<feature type="compositionally biased region" description="Low complexity" evidence="1">
    <location>
        <begin position="38"/>
        <end position="50"/>
    </location>
</feature>
<dbReference type="RefSeq" id="WP_127826453.1">
    <property type="nucleotide sequence ID" value="NZ_RZYA01000001.1"/>
</dbReference>
<dbReference type="AlphaFoldDB" id="A0A437Q2V7"/>
<evidence type="ECO:0000313" key="3">
    <source>
        <dbReference type="Proteomes" id="UP000283128"/>
    </source>
</evidence>
<dbReference type="Proteomes" id="UP000283128">
    <property type="component" value="Unassembled WGS sequence"/>
</dbReference>
<dbReference type="OrthoDB" id="4286397at2"/>
<proteinExistence type="predicted"/>
<dbReference type="EMBL" id="RZYA01000001">
    <property type="protein sequence ID" value="RVU28867.1"/>
    <property type="molecule type" value="Genomic_DNA"/>
</dbReference>
<evidence type="ECO:0008006" key="4">
    <source>
        <dbReference type="Google" id="ProtNLM"/>
    </source>
</evidence>